<organism evidence="2 3">
    <name type="scientific">Psophocarpus tetragonolobus</name>
    <name type="common">Winged bean</name>
    <name type="synonym">Dolichos tetragonolobus</name>
    <dbReference type="NCBI Taxonomy" id="3891"/>
    <lineage>
        <taxon>Eukaryota</taxon>
        <taxon>Viridiplantae</taxon>
        <taxon>Streptophyta</taxon>
        <taxon>Embryophyta</taxon>
        <taxon>Tracheophyta</taxon>
        <taxon>Spermatophyta</taxon>
        <taxon>Magnoliopsida</taxon>
        <taxon>eudicotyledons</taxon>
        <taxon>Gunneridae</taxon>
        <taxon>Pentapetalae</taxon>
        <taxon>rosids</taxon>
        <taxon>fabids</taxon>
        <taxon>Fabales</taxon>
        <taxon>Fabaceae</taxon>
        <taxon>Papilionoideae</taxon>
        <taxon>50 kb inversion clade</taxon>
        <taxon>NPAAA clade</taxon>
        <taxon>indigoferoid/millettioid clade</taxon>
        <taxon>Phaseoleae</taxon>
        <taxon>Psophocarpus</taxon>
    </lineage>
</organism>
<dbReference type="AlphaFoldDB" id="A0AAN9XCP5"/>
<dbReference type="PANTHER" id="PTHR33181:SF19">
    <property type="entry name" value="OS04G0658200 PROTEIN"/>
    <property type="match status" value="1"/>
</dbReference>
<reference evidence="2 3" key="1">
    <citation type="submission" date="2024-01" db="EMBL/GenBank/DDBJ databases">
        <title>The genomes of 5 underutilized Papilionoideae crops provide insights into root nodulation and disease resistanc.</title>
        <authorList>
            <person name="Jiang F."/>
        </authorList>
    </citation>
    <scope>NUCLEOTIDE SEQUENCE [LARGE SCALE GENOMIC DNA]</scope>
    <source>
        <strain evidence="2">DUOXIRENSHENG_FW03</strain>
        <tissue evidence="2">Leaves</tissue>
    </source>
</reference>
<keyword evidence="1" id="KW-0472">Membrane</keyword>
<dbReference type="Proteomes" id="UP001386955">
    <property type="component" value="Unassembled WGS sequence"/>
</dbReference>
<keyword evidence="1" id="KW-1133">Transmembrane helix</keyword>
<name>A0AAN9XCP5_PSOTE</name>
<evidence type="ECO:0000256" key="1">
    <source>
        <dbReference type="SAM" id="Phobius"/>
    </source>
</evidence>
<accession>A0AAN9XCP5</accession>
<evidence type="ECO:0000313" key="3">
    <source>
        <dbReference type="Proteomes" id="UP001386955"/>
    </source>
</evidence>
<evidence type="ECO:0000313" key="2">
    <source>
        <dbReference type="EMBL" id="KAK7388183.1"/>
    </source>
</evidence>
<keyword evidence="1" id="KW-0812">Transmembrane</keyword>
<gene>
    <name evidence="2" type="ORF">VNO78_22992</name>
</gene>
<proteinExistence type="predicted"/>
<keyword evidence="3" id="KW-1185">Reference proteome</keyword>
<dbReference type="EMBL" id="JAYMYS010000006">
    <property type="protein sequence ID" value="KAK7388183.1"/>
    <property type="molecule type" value="Genomic_DNA"/>
</dbReference>
<sequence>MERDWQNVTRATWQRDDAWHSKNQRVMGIGAAASLNAYIYIYPLLLIYIPFTFHMDWWHKVTKTWTTLSTRIKHHRKSRVSSAPLSGECGRPTAGLLNLRHDVQMCGYRDVEVMWDMLNVCLQHHQMEAAITSNNAPLHNHTSISRLFFFRE</sequence>
<protein>
    <submittedName>
        <fullName evidence="2">Uncharacterized protein</fullName>
    </submittedName>
</protein>
<comment type="caution">
    <text evidence="2">The sequence shown here is derived from an EMBL/GenBank/DDBJ whole genome shotgun (WGS) entry which is preliminary data.</text>
</comment>
<dbReference type="PANTHER" id="PTHR33181">
    <property type="entry name" value="OS01G0778500 PROTEIN"/>
    <property type="match status" value="1"/>
</dbReference>
<feature type="transmembrane region" description="Helical" evidence="1">
    <location>
        <begin position="29"/>
        <end position="51"/>
    </location>
</feature>